<dbReference type="Pfam" id="PF01510">
    <property type="entry name" value="Amidase_2"/>
    <property type="match status" value="1"/>
</dbReference>
<proteinExistence type="inferred from homology"/>
<dbReference type="EMBL" id="BRXS01000012">
    <property type="protein sequence ID" value="GLC28557.1"/>
    <property type="molecule type" value="Genomic_DNA"/>
</dbReference>
<dbReference type="InterPro" id="IPR006619">
    <property type="entry name" value="PGRP_domain_met/bac"/>
</dbReference>
<evidence type="ECO:0000313" key="3">
    <source>
        <dbReference type="EMBL" id="GLC28557.1"/>
    </source>
</evidence>
<organism evidence="3 4">
    <name type="scientific">Roseisolibacter agri</name>
    <dbReference type="NCBI Taxonomy" id="2014610"/>
    <lineage>
        <taxon>Bacteria</taxon>
        <taxon>Pseudomonadati</taxon>
        <taxon>Gemmatimonadota</taxon>
        <taxon>Gemmatimonadia</taxon>
        <taxon>Gemmatimonadales</taxon>
        <taxon>Gemmatimonadaceae</taxon>
        <taxon>Roseisolibacter</taxon>
    </lineage>
</organism>
<accession>A0AA37V500</accession>
<dbReference type="Proteomes" id="UP001161325">
    <property type="component" value="Unassembled WGS sequence"/>
</dbReference>
<dbReference type="GO" id="GO:0008745">
    <property type="term" value="F:N-acetylmuramoyl-L-alanine amidase activity"/>
    <property type="evidence" value="ECO:0007669"/>
    <property type="project" value="InterPro"/>
</dbReference>
<feature type="domain" description="Peptidoglycan recognition protein family" evidence="2">
    <location>
        <begin position="33"/>
        <end position="182"/>
    </location>
</feature>
<reference evidence="3" key="1">
    <citation type="submission" date="2022-08" db="EMBL/GenBank/DDBJ databases">
        <title>Draft genome sequencing of Roseisolibacter agri AW1220.</title>
        <authorList>
            <person name="Tobiishi Y."/>
            <person name="Tonouchi A."/>
        </authorList>
    </citation>
    <scope>NUCLEOTIDE SEQUENCE</scope>
    <source>
        <strain evidence="3">AW1220</strain>
    </source>
</reference>
<dbReference type="InterPro" id="IPR036505">
    <property type="entry name" value="Amidase/PGRP_sf"/>
</dbReference>
<gene>
    <name evidence="3" type="ORF">rosag_50700</name>
</gene>
<dbReference type="GO" id="GO:0008270">
    <property type="term" value="F:zinc ion binding"/>
    <property type="evidence" value="ECO:0007669"/>
    <property type="project" value="InterPro"/>
</dbReference>
<dbReference type="SMART" id="SM00701">
    <property type="entry name" value="PGRP"/>
    <property type="match status" value="1"/>
</dbReference>
<comment type="similarity">
    <text evidence="1">Belongs to the N-acetylmuramoyl-L-alanine amidase 2 family.</text>
</comment>
<comment type="caution">
    <text evidence="3">The sequence shown here is derived from an EMBL/GenBank/DDBJ whole genome shotgun (WGS) entry which is preliminary data.</text>
</comment>
<dbReference type="PANTHER" id="PTHR11022:SF41">
    <property type="entry name" value="PEPTIDOGLYCAN-RECOGNITION PROTEIN LC-RELATED"/>
    <property type="match status" value="1"/>
</dbReference>
<sequence length="207" mass="22561">MRAALLASTLAALAGCHARRPAPAPASVVPATLPYLSRAAWGAHAPVLSMKEHVPDRLTIHHTGVAQAPARTPGEKLRALQQFSQREDRLADGRVKKQWADVPYHLYVTTDGTVVEGREWRYVGDSNTPYDPTGHLLVVVEGNFETETLTEAQRRTLDVLVPALARRFGIPATRLGAHRDFATTACPGHNLYAQLPHYRALIAAATP</sequence>
<protein>
    <recommendedName>
        <fullName evidence="2">Peptidoglycan recognition protein family domain-containing protein</fullName>
    </recommendedName>
</protein>
<dbReference type="Gene3D" id="3.40.80.10">
    <property type="entry name" value="Peptidoglycan recognition protein-like"/>
    <property type="match status" value="1"/>
</dbReference>
<dbReference type="InterPro" id="IPR002502">
    <property type="entry name" value="Amidase_domain"/>
</dbReference>
<dbReference type="GO" id="GO:0009253">
    <property type="term" value="P:peptidoglycan catabolic process"/>
    <property type="evidence" value="ECO:0007669"/>
    <property type="project" value="InterPro"/>
</dbReference>
<dbReference type="SUPFAM" id="SSF55846">
    <property type="entry name" value="N-acetylmuramoyl-L-alanine amidase-like"/>
    <property type="match status" value="1"/>
</dbReference>
<evidence type="ECO:0000259" key="2">
    <source>
        <dbReference type="SMART" id="SM00701"/>
    </source>
</evidence>
<evidence type="ECO:0000256" key="1">
    <source>
        <dbReference type="ARBA" id="ARBA00007553"/>
    </source>
</evidence>
<dbReference type="PROSITE" id="PS51257">
    <property type="entry name" value="PROKAR_LIPOPROTEIN"/>
    <property type="match status" value="1"/>
</dbReference>
<keyword evidence="4" id="KW-1185">Reference proteome</keyword>
<dbReference type="InterPro" id="IPR015510">
    <property type="entry name" value="PGRP"/>
</dbReference>
<dbReference type="PANTHER" id="PTHR11022">
    <property type="entry name" value="PEPTIDOGLYCAN RECOGNITION PROTEIN"/>
    <property type="match status" value="1"/>
</dbReference>
<dbReference type="CDD" id="cd06583">
    <property type="entry name" value="PGRP"/>
    <property type="match status" value="1"/>
</dbReference>
<evidence type="ECO:0000313" key="4">
    <source>
        <dbReference type="Proteomes" id="UP001161325"/>
    </source>
</evidence>
<dbReference type="AlphaFoldDB" id="A0AA37V500"/>
<name>A0AA37V500_9BACT</name>